<accession>A0ACC2K207</accession>
<proteinExistence type="predicted"/>
<organism evidence="1 2">
    <name type="scientific">Lasiodiplodia mahajangana</name>
    <dbReference type="NCBI Taxonomy" id="1108764"/>
    <lineage>
        <taxon>Eukaryota</taxon>
        <taxon>Fungi</taxon>
        <taxon>Dikarya</taxon>
        <taxon>Ascomycota</taxon>
        <taxon>Pezizomycotina</taxon>
        <taxon>Dothideomycetes</taxon>
        <taxon>Dothideomycetes incertae sedis</taxon>
        <taxon>Botryosphaeriales</taxon>
        <taxon>Botryosphaeriaceae</taxon>
        <taxon>Lasiodiplodia</taxon>
    </lineage>
</organism>
<dbReference type="Proteomes" id="UP001153332">
    <property type="component" value="Unassembled WGS sequence"/>
</dbReference>
<comment type="caution">
    <text evidence="1">The sequence shown here is derived from an EMBL/GenBank/DDBJ whole genome shotgun (WGS) entry which is preliminary data.</text>
</comment>
<dbReference type="EMBL" id="JAPUUL010000004">
    <property type="protein sequence ID" value="KAJ8133557.1"/>
    <property type="molecule type" value="Genomic_DNA"/>
</dbReference>
<reference evidence="1" key="1">
    <citation type="submission" date="2022-12" db="EMBL/GenBank/DDBJ databases">
        <title>Genome Sequence of Lasiodiplodia mahajangana.</title>
        <authorList>
            <person name="Buettner E."/>
        </authorList>
    </citation>
    <scope>NUCLEOTIDE SEQUENCE</scope>
    <source>
        <strain evidence="1">VT137</strain>
    </source>
</reference>
<protein>
    <submittedName>
        <fullName evidence="1">Uncharacterized protein</fullName>
    </submittedName>
</protein>
<keyword evidence="2" id="KW-1185">Reference proteome</keyword>
<gene>
    <name evidence="1" type="ORF">O1611_g53</name>
</gene>
<name>A0ACC2K207_9PEZI</name>
<evidence type="ECO:0000313" key="1">
    <source>
        <dbReference type="EMBL" id="KAJ8133557.1"/>
    </source>
</evidence>
<evidence type="ECO:0000313" key="2">
    <source>
        <dbReference type="Proteomes" id="UP001153332"/>
    </source>
</evidence>
<sequence length="373" mass="42602">MAAREYSPIVMELIREINSKQDWLTDFAQAVSDAYDASSSDMQGIQTLDDFYRYMDDDLLKWVPHETSDGQEVYRRLCKFYFVFGQTVVYKYQTPIEPDSANQDLTWLSEWLVRYAQELGKFMDTPESLTEESLETFKRAPKYHMGDYIEPHGGWKTFNQFFARDYKPGYRPIDDIANHQVIVSPADSTFEEQWMITDGAIDVTVKGMNWTIDELLDGSEYKDAFSNGIFMHAFLGPNDYHRLHAPVAGEVKEVKVIQGQVYLNVTVDDNGKLLPIRHIHPPSKQSIRKIPPGDLRDFNATDATGYQFCQTRGLFVLENPEIGLVAVLPIGMAQVSSVIPTAEVGRQLQTGWGQHLSRAQSALQYGQRDRNSQ</sequence>